<keyword evidence="5" id="KW-1185">Reference proteome</keyword>
<dbReference type="PROSITE" id="PS50088">
    <property type="entry name" value="ANK_REPEAT"/>
    <property type="match status" value="3"/>
</dbReference>
<feature type="repeat" description="ANK" evidence="2">
    <location>
        <begin position="690"/>
        <end position="719"/>
    </location>
</feature>
<evidence type="ECO:0000313" key="4">
    <source>
        <dbReference type="EMBL" id="KAF5245201.1"/>
    </source>
</evidence>
<accession>A0AAN6C7R1</accession>
<dbReference type="InterPro" id="IPR036770">
    <property type="entry name" value="Ankyrin_rpt-contain_sf"/>
</dbReference>
<dbReference type="SMART" id="SM00248">
    <property type="entry name" value="ANK"/>
    <property type="match status" value="7"/>
</dbReference>
<evidence type="ECO:0000256" key="1">
    <source>
        <dbReference type="ARBA" id="ARBA00022737"/>
    </source>
</evidence>
<evidence type="ECO:0000256" key="2">
    <source>
        <dbReference type="PROSITE-ProRule" id="PRU00023"/>
    </source>
</evidence>
<feature type="domain" description="Nephrocystin 3-like N-terminal" evidence="3">
    <location>
        <begin position="55"/>
        <end position="208"/>
    </location>
</feature>
<organism evidence="4 5">
    <name type="scientific">Fusarium austroamericanum</name>
    <dbReference type="NCBI Taxonomy" id="282268"/>
    <lineage>
        <taxon>Eukaryota</taxon>
        <taxon>Fungi</taxon>
        <taxon>Dikarya</taxon>
        <taxon>Ascomycota</taxon>
        <taxon>Pezizomycotina</taxon>
        <taxon>Sordariomycetes</taxon>
        <taxon>Hypocreomycetidae</taxon>
        <taxon>Hypocreales</taxon>
        <taxon>Nectriaceae</taxon>
        <taxon>Fusarium</taxon>
    </lineage>
</organism>
<dbReference type="PROSITE" id="PS50297">
    <property type="entry name" value="ANK_REP_REGION"/>
    <property type="match status" value="2"/>
</dbReference>
<dbReference type="InterPro" id="IPR002110">
    <property type="entry name" value="Ankyrin_rpt"/>
</dbReference>
<dbReference type="InterPro" id="IPR056884">
    <property type="entry name" value="NPHP3-like_N"/>
</dbReference>
<keyword evidence="2" id="KW-0040">ANK repeat</keyword>
<name>A0AAN6C7R1_FUSAU</name>
<reference evidence="4 5" key="1">
    <citation type="submission" date="2020-02" db="EMBL/GenBank/DDBJ databases">
        <title>Identification and distribution of gene clusters putatively required for synthesis of sphingolipid metabolism inhibitors in phylogenetically diverse species of the filamentous fungus Fusarium.</title>
        <authorList>
            <person name="Kim H.-S."/>
            <person name="Busman M."/>
            <person name="Brown D.W."/>
            <person name="Divon H."/>
            <person name="Uhlig S."/>
            <person name="Proctor R.H."/>
        </authorList>
    </citation>
    <scope>NUCLEOTIDE SEQUENCE [LARGE SCALE GENOMIC DNA]</scope>
    <source>
        <strain evidence="4 5">NRRL 2903</strain>
    </source>
</reference>
<dbReference type="Pfam" id="PF12796">
    <property type="entry name" value="Ank_2"/>
    <property type="match status" value="2"/>
</dbReference>
<dbReference type="Pfam" id="PF24883">
    <property type="entry name" value="NPHP3_N"/>
    <property type="match status" value="1"/>
</dbReference>
<dbReference type="SUPFAM" id="SSF48403">
    <property type="entry name" value="Ankyrin repeat"/>
    <property type="match status" value="1"/>
</dbReference>
<dbReference type="Proteomes" id="UP000537989">
    <property type="component" value="Unassembled WGS sequence"/>
</dbReference>
<proteinExistence type="predicted"/>
<feature type="repeat" description="ANK" evidence="2">
    <location>
        <begin position="587"/>
        <end position="619"/>
    </location>
</feature>
<feature type="repeat" description="ANK" evidence="2">
    <location>
        <begin position="549"/>
        <end position="586"/>
    </location>
</feature>
<dbReference type="PANTHER" id="PTHR10039">
    <property type="entry name" value="AMELOGENIN"/>
    <property type="match status" value="1"/>
</dbReference>
<dbReference type="InterPro" id="IPR027417">
    <property type="entry name" value="P-loop_NTPase"/>
</dbReference>
<dbReference type="SUPFAM" id="SSF52540">
    <property type="entry name" value="P-loop containing nucleoside triphosphate hydrolases"/>
    <property type="match status" value="1"/>
</dbReference>
<sequence length="1305" mass="146428">MSQSGSIIIQKGNVGINQAIHNGDNVIYNAGAEMRKKHIAQKTHNANKIEWEKSETCEWLMDEEDFRNWSNIKTSSPILWLYGRPGCGKTILMSRIIESVHTKYENKAQLLYFYVGNSHNENSDQMYREMLRTFWDQAFEKQDIDIWADDSPIEPLEDVVQKLLKDSTVARYIVIDALDQLPSRFQERLLGWLKATMQKCNLGLAISCRNSHQVGQLQAKETFGIEITTDRNKDDINKYLETSLHSEFLHRNPELRKNIIDKLNAKADGMFLWVRLQALNICNMRTKSQINMALGSLIPPQDINKMFEAYADGFEMESDDPFQQRVCQRLMALLAHSTAPMPKSTVFTALSLKDDGDVDDDHYQDLADNFKLIPSFCKHLVEINEDLDVFQFCHKTVVDFFRKYKPTIYHRRIATLCLSYLSSSKFSGGAQKKVTWYDQGTLESILQKHEFLAFSSSHWFLSLKKSIDNKNDPENETVFNLFKILFNKDGKAEERGNLQLAFQVHLITQGKAIPDGISHEHIVGYFALVSFFDIFNEKAWFDADKPDSKGMRPIHWAIRNDIDQADVTAFVNKMERSGADINIQDHSGCTPLYYAAHCGNAEVVRLLIDLKADLDVTNTHNETALVAACKKRHEDVVLNLVKAQADVHIQSEFGTALQAVSLVGSKICAEKILERYGKSRIRETCGPFGTSLHAAAFHGHADLVKLLCTHRIDVNASDRTYGTPLTAAASGLNPGQEPSLFLEISRELIERGVKVNDRSGRLGPALRSAAYHGNPDLVQLLLEEGAKVSKSKGMMGTAYEAAKSRGHETVMEMLLKADPDAEKYGENDIAAAHDRQKIQRRIFRATVKASSVNATSNLIREFENFFHKEIPKGETTFLKGLSKLGENCFNDVVTLTTSSTEQPNRETGLLSKRNSMCGLGFLNCFGGEKTSQPESEHNGRSHFVLRRATKTFAADGVGEHFPQVLDRMTQAAVKILEDAIQNGNKDVIRLIANTWVEALNNLVLRPGYGENMLKTVVQRRANELKGYLSDDTLSTEEKWEKAKALALVGIELLVVAVGRGDKFKRLSFVNSKLWVQAVIDVDSLGKDGASATQQLIGVFAKQFLSAVDTKDVAEAEVCGQGGIELLRAAALSRNKSVLNKFSSEWIRCWGLALRDMKYVSKQMVQQRVGEYCECFISNKNDGASGLAFAAFELLRTAIEQQESQAASVLCTSIQQGLQWTRTNITTHSYEGHDVHGIFDVCIDLFAIADRGPTAKLEALVLEILDLAAVAFEDPYRAIKSAVTKQVSHVEEIKDIRFARWLSDDV</sequence>
<dbReference type="Gene3D" id="1.25.40.20">
    <property type="entry name" value="Ankyrin repeat-containing domain"/>
    <property type="match status" value="2"/>
</dbReference>
<protein>
    <recommendedName>
        <fullName evidence="3">Nephrocystin 3-like N-terminal domain-containing protein</fullName>
    </recommendedName>
</protein>
<dbReference type="PRINTS" id="PR01415">
    <property type="entry name" value="ANKYRIN"/>
</dbReference>
<gene>
    <name evidence="4" type="ORF">FAUST_1856</name>
</gene>
<dbReference type="Gene3D" id="3.40.50.300">
    <property type="entry name" value="P-loop containing nucleotide triphosphate hydrolases"/>
    <property type="match status" value="1"/>
</dbReference>
<comment type="caution">
    <text evidence="4">The sequence shown here is derived from an EMBL/GenBank/DDBJ whole genome shotgun (WGS) entry which is preliminary data.</text>
</comment>
<evidence type="ECO:0000313" key="5">
    <source>
        <dbReference type="Proteomes" id="UP000537989"/>
    </source>
</evidence>
<dbReference type="EMBL" id="JAAMOD010000041">
    <property type="protein sequence ID" value="KAF5245201.1"/>
    <property type="molecule type" value="Genomic_DNA"/>
</dbReference>
<keyword evidence="1" id="KW-0677">Repeat</keyword>
<evidence type="ECO:0000259" key="3">
    <source>
        <dbReference type="Pfam" id="PF24883"/>
    </source>
</evidence>